<dbReference type="Pfam" id="PF00089">
    <property type="entry name" value="Trypsin"/>
    <property type="match status" value="1"/>
</dbReference>
<dbReference type="InterPro" id="IPR043504">
    <property type="entry name" value="Peptidase_S1_PA_chymotrypsin"/>
</dbReference>
<dbReference type="PANTHER" id="PTHR24252">
    <property type="entry name" value="ACROSIN-RELATED"/>
    <property type="match status" value="1"/>
</dbReference>
<keyword evidence="2 11" id="KW-0964">Secreted</keyword>
<dbReference type="InterPro" id="IPR033116">
    <property type="entry name" value="TRYPSIN_SER"/>
</dbReference>
<evidence type="ECO:0000256" key="4">
    <source>
        <dbReference type="ARBA" id="ARBA00022729"/>
    </source>
</evidence>
<dbReference type="PANTHER" id="PTHR24252:SF7">
    <property type="entry name" value="HYALIN"/>
    <property type="match status" value="1"/>
</dbReference>
<dbReference type="InterPro" id="IPR001314">
    <property type="entry name" value="Peptidase_S1A"/>
</dbReference>
<dbReference type="Proteomes" id="UP000007266">
    <property type="component" value="Linkage group 2"/>
</dbReference>
<dbReference type="GO" id="GO:0006508">
    <property type="term" value="P:proteolysis"/>
    <property type="evidence" value="ECO:0007669"/>
    <property type="project" value="UniProtKB-KW"/>
</dbReference>
<evidence type="ECO:0000259" key="12">
    <source>
        <dbReference type="PROSITE" id="PS50240"/>
    </source>
</evidence>
<dbReference type="Gene3D" id="2.40.10.10">
    <property type="entry name" value="Trypsin-like serine proteases"/>
    <property type="match status" value="2"/>
</dbReference>
<dbReference type="InParanoid" id="A0A139WMY8"/>
<comment type="similarity">
    <text evidence="9 11">Belongs to the peptidase S1 family. CLIP subfamily.</text>
</comment>
<keyword evidence="4" id="KW-0732">Signal</keyword>
<dbReference type="PROSITE" id="PS51888">
    <property type="entry name" value="CLIP"/>
    <property type="match status" value="1"/>
</dbReference>
<evidence type="ECO:0000313" key="14">
    <source>
        <dbReference type="EMBL" id="KYB29264.1"/>
    </source>
</evidence>
<accession>A0A139WMY8</accession>
<dbReference type="FunFam" id="2.40.10.10:FF:000146">
    <property type="entry name" value="Serine protease 53"/>
    <property type="match status" value="1"/>
</dbReference>
<dbReference type="SUPFAM" id="SSF50494">
    <property type="entry name" value="Trypsin-like serine proteases"/>
    <property type="match status" value="1"/>
</dbReference>
<evidence type="ECO:0000256" key="10">
    <source>
        <dbReference type="RuleBase" id="RU363034"/>
    </source>
</evidence>
<keyword evidence="8" id="KW-1015">Disulfide bond</keyword>
<dbReference type="PROSITE" id="PS50240">
    <property type="entry name" value="TRYPSIN_DOM"/>
    <property type="match status" value="1"/>
</dbReference>
<evidence type="ECO:0000256" key="11">
    <source>
        <dbReference type="RuleBase" id="RU366078"/>
    </source>
</evidence>
<gene>
    <name evidence="14" type="primary">AUGUSTUS-3.0.2_32161</name>
    <name evidence="14" type="ORF">TcasGA2_TC032161</name>
</gene>
<sequence>MNLIKTKPYAPETIEFLRYSHCGFDGHDAKVWCTVFLYCKTPDSRNGICKNIKECDSFMKYVENVDTQDPVVRKYLKEYQCSTNQDPVVKICCPDEGKYSDIFTSNDVHERFSNFFPDPGLGECGKQNSDNKIVGGTETYLDEFPWLALLKYVNGNKIRYSCAGSLINEQYVLTAAHCVDPQIIKQKELGKLQNVILGEYDTRNETDCIYQKFGTDCADPPQVFSAVDYIIHPNYDSSSMINDIAIIRLNRKAKYSDYVQPICLPPKNLKLQGNESFTISGWGRTESEERSPVKRKATVRYADKKRCDANNGRRGISDRQICVGQGDGVDSCYGDSGGPLMLETQTKNNSYATFVVGLVSYGYGRLCGNFPGVYTYLPAYLDWIEQQMR</sequence>
<keyword evidence="15" id="KW-1185">Reference proteome</keyword>
<evidence type="ECO:0000256" key="2">
    <source>
        <dbReference type="ARBA" id="ARBA00022525"/>
    </source>
</evidence>
<organism evidence="14 15">
    <name type="scientific">Tribolium castaneum</name>
    <name type="common">Red flour beetle</name>
    <dbReference type="NCBI Taxonomy" id="7070"/>
    <lineage>
        <taxon>Eukaryota</taxon>
        <taxon>Metazoa</taxon>
        <taxon>Ecdysozoa</taxon>
        <taxon>Arthropoda</taxon>
        <taxon>Hexapoda</taxon>
        <taxon>Insecta</taxon>
        <taxon>Pterygota</taxon>
        <taxon>Neoptera</taxon>
        <taxon>Endopterygota</taxon>
        <taxon>Coleoptera</taxon>
        <taxon>Polyphaga</taxon>
        <taxon>Cucujiformia</taxon>
        <taxon>Tenebrionidae</taxon>
        <taxon>Tenebrionidae incertae sedis</taxon>
        <taxon>Tribolium</taxon>
    </lineage>
</organism>
<keyword evidence="7" id="KW-0865">Zymogen</keyword>
<evidence type="ECO:0000256" key="8">
    <source>
        <dbReference type="ARBA" id="ARBA00023157"/>
    </source>
</evidence>
<dbReference type="PRINTS" id="PR00722">
    <property type="entry name" value="CHYMOTRYPSIN"/>
</dbReference>
<evidence type="ECO:0000256" key="5">
    <source>
        <dbReference type="ARBA" id="ARBA00022801"/>
    </source>
</evidence>
<dbReference type="EC" id="3.4.21.-" evidence="10"/>
<dbReference type="InterPro" id="IPR009003">
    <property type="entry name" value="Peptidase_S1_PA"/>
</dbReference>
<evidence type="ECO:0000256" key="1">
    <source>
        <dbReference type="ARBA" id="ARBA00004613"/>
    </source>
</evidence>
<feature type="domain" description="Peptidase S1" evidence="12">
    <location>
        <begin position="133"/>
        <end position="389"/>
    </location>
</feature>
<dbReference type="SMART" id="SM00020">
    <property type="entry name" value="Tryp_SPc"/>
    <property type="match status" value="1"/>
</dbReference>
<evidence type="ECO:0000256" key="9">
    <source>
        <dbReference type="ARBA" id="ARBA00024195"/>
    </source>
</evidence>
<reference evidence="14 15" key="2">
    <citation type="journal article" date="2010" name="Nucleic Acids Res.">
        <title>BeetleBase in 2010: revisions to provide comprehensive genomic information for Tribolium castaneum.</title>
        <authorList>
            <person name="Kim H.S."/>
            <person name="Murphy T."/>
            <person name="Xia J."/>
            <person name="Caragea D."/>
            <person name="Park Y."/>
            <person name="Beeman R.W."/>
            <person name="Lorenzen M.D."/>
            <person name="Butcher S."/>
            <person name="Manak J.R."/>
            <person name="Brown S.J."/>
        </authorList>
    </citation>
    <scope>GENOME REANNOTATION</scope>
    <source>
        <strain evidence="14 15">Georgia GA2</strain>
    </source>
</reference>
<name>A0A139WMY8_TRICA</name>
<dbReference type="GO" id="GO:0004252">
    <property type="term" value="F:serine-type endopeptidase activity"/>
    <property type="evidence" value="ECO:0007669"/>
    <property type="project" value="UniProtKB-UniRule"/>
</dbReference>
<dbReference type="Pfam" id="PF12032">
    <property type="entry name" value="CLIP"/>
    <property type="match status" value="1"/>
</dbReference>
<evidence type="ECO:0000256" key="7">
    <source>
        <dbReference type="ARBA" id="ARBA00023145"/>
    </source>
</evidence>
<dbReference type="EMBL" id="KQ971312">
    <property type="protein sequence ID" value="KYB29264.1"/>
    <property type="molecule type" value="Genomic_DNA"/>
</dbReference>
<dbReference type="InterPro" id="IPR018114">
    <property type="entry name" value="TRYPSIN_HIS"/>
</dbReference>
<keyword evidence="6 10" id="KW-0720">Serine protease</keyword>
<dbReference type="PROSITE" id="PS00134">
    <property type="entry name" value="TRYPSIN_HIS"/>
    <property type="match status" value="1"/>
</dbReference>
<dbReference type="GO" id="GO:0045087">
    <property type="term" value="P:innate immune response"/>
    <property type="evidence" value="ECO:0000318"/>
    <property type="project" value="GO_Central"/>
</dbReference>
<reference evidence="14 15" key="1">
    <citation type="journal article" date="2008" name="Nature">
        <title>The genome of the model beetle and pest Tribolium castaneum.</title>
        <authorList>
            <consortium name="Tribolium Genome Sequencing Consortium"/>
            <person name="Richards S."/>
            <person name="Gibbs R.A."/>
            <person name="Weinstock G.M."/>
            <person name="Brown S.J."/>
            <person name="Denell R."/>
            <person name="Beeman R.W."/>
            <person name="Gibbs R."/>
            <person name="Beeman R.W."/>
            <person name="Brown S.J."/>
            <person name="Bucher G."/>
            <person name="Friedrich M."/>
            <person name="Grimmelikhuijzen C.J."/>
            <person name="Klingler M."/>
            <person name="Lorenzen M."/>
            <person name="Richards S."/>
            <person name="Roth S."/>
            <person name="Schroder R."/>
            <person name="Tautz D."/>
            <person name="Zdobnov E.M."/>
            <person name="Muzny D."/>
            <person name="Gibbs R.A."/>
            <person name="Weinstock G.M."/>
            <person name="Attaway T."/>
            <person name="Bell S."/>
            <person name="Buhay C.J."/>
            <person name="Chandrabose M.N."/>
            <person name="Chavez D."/>
            <person name="Clerk-Blankenburg K.P."/>
            <person name="Cree A."/>
            <person name="Dao M."/>
            <person name="Davis C."/>
            <person name="Chacko J."/>
            <person name="Dinh H."/>
            <person name="Dugan-Rocha S."/>
            <person name="Fowler G."/>
            <person name="Garner T.T."/>
            <person name="Garnes J."/>
            <person name="Gnirke A."/>
            <person name="Hawes A."/>
            <person name="Hernandez J."/>
            <person name="Hines S."/>
            <person name="Holder M."/>
            <person name="Hume J."/>
            <person name="Jhangiani S.N."/>
            <person name="Joshi V."/>
            <person name="Khan Z.M."/>
            <person name="Jackson L."/>
            <person name="Kovar C."/>
            <person name="Kowis A."/>
            <person name="Lee S."/>
            <person name="Lewis L.R."/>
            <person name="Margolis J."/>
            <person name="Morgan M."/>
            <person name="Nazareth L.V."/>
            <person name="Nguyen N."/>
            <person name="Okwuonu G."/>
            <person name="Parker D."/>
            <person name="Richards S."/>
            <person name="Ruiz S.J."/>
            <person name="Santibanez J."/>
            <person name="Savard J."/>
            <person name="Scherer S.E."/>
            <person name="Schneider B."/>
            <person name="Sodergren E."/>
            <person name="Tautz D."/>
            <person name="Vattahil S."/>
            <person name="Villasana D."/>
            <person name="White C.S."/>
            <person name="Wright R."/>
            <person name="Park Y."/>
            <person name="Beeman R.W."/>
            <person name="Lord J."/>
            <person name="Oppert B."/>
            <person name="Lorenzen M."/>
            <person name="Brown S."/>
            <person name="Wang L."/>
            <person name="Savard J."/>
            <person name="Tautz D."/>
            <person name="Richards S."/>
            <person name="Weinstock G."/>
            <person name="Gibbs R.A."/>
            <person name="Liu Y."/>
            <person name="Worley K."/>
            <person name="Weinstock G."/>
            <person name="Elsik C.G."/>
            <person name="Reese J.T."/>
            <person name="Elhaik E."/>
            <person name="Landan G."/>
            <person name="Graur D."/>
            <person name="Arensburger P."/>
            <person name="Atkinson P."/>
            <person name="Beeman R.W."/>
            <person name="Beidler J."/>
            <person name="Brown S.J."/>
            <person name="Demuth J.P."/>
            <person name="Drury D.W."/>
            <person name="Du Y.Z."/>
            <person name="Fujiwara H."/>
            <person name="Lorenzen M."/>
            <person name="Maselli V."/>
            <person name="Osanai M."/>
            <person name="Park Y."/>
            <person name="Robertson H.M."/>
            <person name="Tu Z."/>
            <person name="Wang J.J."/>
            <person name="Wang S."/>
            <person name="Richards S."/>
            <person name="Song H."/>
            <person name="Zhang L."/>
            <person name="Sodergren E."/>
            <person name="Werner D."/>
            <person name="Stanke M."/>
            <person name="Morgenstern B."/>
            <person name="Solovyev V."/>
            <person name="Kosarev P."/>
            <person name="Brown G."/>
            <person name="Chen H.C."/>
            <person name="Ermolaeva O."/>
            <person name="Hlavina W."/>
            <person name="Kapustin Y."/>
            <person name="Kiryutin B."/>
            <person name="Kitts P."/>
            <person name="Maglott D."/>
            <person name="Pruitt K."/>
            <person name="Sapojnikov V."/>
            <person name="Souvorov A."/>
            <person name="Mackey A.J."/>
            <person name="Waterhouse R.M."/>
            <person name="Wyder S."/>
            <person name="Zdobnov E.M."/>
            <person name="Zdobnov E.M."/>
            <person name="Wyder S."/>
            <person name="Kriventseva E.V."/>
            <person name="Kadowaki T."/>
            <person name="Bork P."/>
            <person name="Aranda M."/>
            <person name="Bao R."/>
            <person name="Beermann A."/>
            <person name="Berns N."/>
            <person name="Bolognesi R."/>
            <person name="Bonneton F."/>
            <person name="Bopp D."/>
            <person name="Brown S.J."/>
            <person name="Bucher G."/>
            <person name="Butts T."/>
            <person name="Chaumot A."/>
            <person name="Denell R.E."/>
            <person name="Ferrier D.E."/>
            <person name="Friedrich M."/>
            <person name="Gordon C.M."/>
            <person name="Jindra M."/>
            <person name="Klingler M."/>
            <person name="Lan Q."/>
            <person name="Lattorff H.M."/>
            <person name="Laudet V."/>
            <person name="von Levetsow C."/>
            <person name="Liu Z."/>
            <person name="Lutz R."/>
            <person name="Lynch J.A."/>
            <person name="da Fonseca R.N."/>
            <person name="Posnien N."/>
            <person name="Reuter R."/>
            <person name="Roth S."/>
            <person name="Savard J."/>
            <person name="Schinko J.B."/>
            <person name="Schmitt C."/>
            <person name="Schoppmeier M."/>
            <person name="Schroder R."/>
            <person name="Shippy T.D."/>
            <person name="Simonnet F."/>
            <person name="Marques-Souza H."/>
            <person name="Tautz D."/>
            <person name="Tomoyasu Y."/>
            <person name="Trauner J."/>
            <person name="Van der Zee M."/>
            <person name="Vervoort M."/>
            <person name="Wittkopp N."/>
            <person name="Wimmer E.A."/>
            <person name="Yang X."/>
            <person name="Jones A.K."/>
            <person name="Sattelle D.B."/>
            <person name="Ebert P.R."/>
            <person name="Nelson D."/>
            <person name="Scott J.G."/>
            <person name="Beeman R.W."/>
            <person name="Muthukrishnan S."/>
            <person name="Kramer K.J."/>
            <person name="Arakane Y."/>
            <person name="Beeman R.W."/>
            <person name="Zhu Q."/>
            <person name="Hogenkamp D."/>
            <person name="Dixit R."/>
            <person name="Oppert B."/>
            <person name="Jiang H."/>
            <person name="Zou Z."/>
            <person name="Marshall J."/>
            <person name="Elpidina E."/>
            <person name="Vinokurov K."/>
            <person name="Oppert C."/>
            <person name="Zou Z."/>
            <person name="Evans J."/>
            <person name="Lu Z."/>
            <person name="Zhao P."/>
            <person name="Sumathipala N."/>
            <person name="Altincicek B."/>
            <person name="Vilcinskas A."/>
            <person name="Williams M."/>
            <person name="Hultmark D."/>
            <person name="Hetru C."/>
            <person name="Jiang H."/>
            <person name="Grimmelikhuijzen C.J."/>
            <person name="Hauser F."/>
            <person name="Cazzamali G."/>
            <person name="Williamson M."/>
            <person name="Park Y."/>
            <person name="Li B."/>
            <person name="Tanaka Y."/>
            <person name="Predel R."/>
            <person name="Neupert S."/>
            <person name="Schachtner J."/>
            <person name="Verleyen P."/>
            <person name="Raible F."/>
            <person name="Bork P."/>
            <person name="Friedrich M."/>
            <person name="Walden K.K."/>
            <person name="Robertson H.M."/>
            <person name="Angeli S."/>
            <person name="Foret S."/>
            <person name="Bucher G."/>
            <person name="Schuetz S."/>
            <person name="Maleszka R."/>
            <person name="Wimmer E.A."/>
            <person name="Beeman R.W."/>
            <person name="Lorenzen M."/>
            <person name="Tomoyasu Y."/>
            <person name="Miller S.C."/>
            <person name="Grossmann D."/>
            <person name="Bucher G."/>
        </authorList>
    </citation>
    <scope>NUCLEOTIDE SEQUENCE [LARGE SCALE GENOMIC DNA]</scope>
    <source>
        <strain evidence="14 15">Georgia GA2</strain>
    </source>
</reference>
<dbReference type="eggNOG" id="KOG3627">
    <property type="taxonomic scope" value="Eukaryota"/>
</dbReference>
<protein>
    <recommendedName>
        <fullName evidence="11">CLIP domain-containing serine protease</fullName>
        <ecNumber evidence="10">3.4.21.-</ecNumber>
    </recommendedName>
</protein>
<dbReference type="InterPro" id="IPR038565">
    <property type="entry name" value="CLIP_sf"/>
</dbReference>
<keyword evidence="3 10" id="KW-0645">Protease</keyword>
<dbReference type="InterPro" id="IPR001254">
    <property type="entry name" value="Trypsin_dom"/>
</dbReference>
<dbReference type="AlphaFoldDB" id="A0A139WMY8"/>
<dbReference type="GO" id="GO:0005615">
    <property type="term" value="C:extracellular space"/>
    <property type="evidence" value="ECO:0000318"/>
    <property type="project" value="GO_Central"/>
</dbReference>
<dbReference type="PROSITE" id="PS00135">
    <property type="entry name" value="TRYPSIN_SER"/>
    <property type="match status" value="1"/>
</dbReference>
<feature type="domain" description="Clip" evidence="13">
    <location>
        <begin position="38"/>
        <end position="93"/>
    </location>
</feature>
<dbReference type="InterPro" id="IPR022700">
    <property type="entry name" value="CLIP"/>
</dbReference>
<comment type="subcellular location">
    <subcellularLocation>
        <location evidence="1 11">Secreted</location>
    </subcellularLocation>
</comment>
<evidence type="ECO:0000259" key="13">
    <source>
        <dbReference type="PROSITE" id="PS51888"/>
    </source>
</evidence>
<dbReference type="STRING" id="7070.A0A139WMY8"/>
<evidence type="ECO:0000256" key="6">
    <source>
        <dbReference type="ARBA" id="ARBA00022825"/>
    </source>
</evidence>
<proteinExistence type="inferred from homology"/>
<comment type="domain">
    <text evidence="11">The clip domain consists of 35-55 residues which are 'knitted' together usually by 3 conserved disulfide bonds forming a clip-like compact structure.</text>
</comment>
<evidence type="ECO:0000313" key="15">
    <source>
        <dbReference type="Proteomes" id="UP000007266"/>
    </source>
</evidence>
<dbReference type="SMART" id="SM00680">
    <property type="entry name" value="CLIP"/>
    <property type="match status" value="1"/>
</dbReference>
<dbReference type="CDD" id="cd00190">
    <property type="entry name" value="Tryp_SPc"/>
    <property type="match status" value="1"/>
</dbReference>
<keyword evidence="5 10" id="KW-0378">Hydrolase</keyword>
<evidence type="ECO:0000256" key="3">
    <source>
        <dbReference type="ARBA" id="ARBA00022670"/>
    </source>
</evidence>
<dbReference type="Gene3D" id="3.30.1640.30">
    <property type="match status" value="1"/>
</dbReference>